<name>J9DEN2_9PROT</name>
<keyword evidence="3" id="KW-1185">Reference proteome</keyword>
<organism evidence="2 3">
    <name type="scientific">alpha proteobacterium IMCC14465</name>
    <dbReference type="NCBI Taxonomy" id="1220535"/>
    <lineage>
        <taxon>Bacteria</taxon>
        <taxon>Pseudomonadati</taxon>
        <taxon>Pseudomonadota</taxon>
        <taxon>Alphaproteobacteria</taxon>
        <taxon>PS1 clade</taxon>
    </lineage>
</organism>
<feature type="domain" description="Putative DNA-binding" evidence="1">
    <location>
        <begin position="4"/>
        <end position="95"/>
    </location>
</feature>
<protein>
    <recommendedName>
        <fullName evidence="1">Putative DNA-binding domain-containing protein</fullName>
    </recommendedName>
</protein>
<gene>
    <name evidence="2" type="ORF">IMCC14465_16930</name>
</gene>
<dbReference type="InterPro" id="IPR044922">
    <property type="entry name" value="DUF2063_N_sf"/>
</dbReference>
<dbReference type="eggNOG" id="COG3219">
    <property type="taxonomic scope" value="Bacteria"/>
</dbReference>
<dbReference type="AlphaFoldDB" id="J9DEN2"/>
<proteinExistence type="predicted"/>
<evidence type="ECO:0000313" key="2">
    <source>
        <dbReference type="EMBL" id="EJW20568.1"/>
    </source>
</evidence>
<reference evidence="2 3" key="1">
    <citation type="journal article" date="2012" name="J. Bacteriol.">
        <title>Genome Sequence of Strain IMCC14465, Isolated from the East Sea, Belonging to the PS1 Clade of Alphaproteobacteria.</title>
        <authorList>
            <person name="Yang S.J."/>
            <person name="Kang I."/>
            <person name="Cho J.C."/>
        </authorList>
    </citation>
    <scope>NUCLEOTIDE SEQUENCE [LARGE SCALE GENOMIC DNA]</scope>
    <source>
        <strain evidence="2 3">IMCC14465</strain>
    </source>
</reference>
<dbReference type="Pfam" id="PF09836">
    <property type="entry name" value="DUF2063"/>
    <property type="match status" value="1"/>
</dbReference>
<dbReference type="Proteomes" id="UP000004836">
    <property type="component" value="Unassembled WGS sequence"/>
</dbReference>
<dbReference type="EMBL" id="ALYF01000008">
    <property type="protein sequence ID" value="EJW20568.1"/>
    <property type="molecule type" value="Genomic_DNA"/>
</dbReference>
<dbReference type="OrthoDB" id="4146344at2"/>
<comment type="caution">
    <text evidence="2">The sequence shown here is derived from an EMBL/GenBank/DDBJ whole genome shotgun (WGS) entry which is preliminary data.</text>
</comment>
<dbReference type="Gene3D" id="1.10.150.690">
    <property type="entry name" value="DUF2063"/>
    <property type="match status" value="1"/>
</dbReference>
<sequence length="254" mass="27806">MTHQNAFFEALMTADMTPPDGLIGHSDGVSVGQRFNVYRNNVFHNLIEALQAAFPLIEKTLGAPGFQILAKDFIKAHLPSHPVLYRNGQALPDFLSDYAPLAHLGYLPDLARLELAISEVCDAPDHTPYPAQNLTGLTETDINELSLELAPSVRILGSPWPIYMLWAFLTDKGDAPDMKPQEVMVFRHEFSPIIRLLPPGGYAFLEAVKGGEPLGEAMTIAEASDAALSAETVQTIFNDVMQYALVKSVTMKGK</sequence>
<accession>J9DEN2</accession>
<dbReference type="STRING" id="1220535.IMCC14465_16930"/>
<evidence type="ECO:0000313" key="3">
    <source>
        <dbReference type="Proteomes" id="UP000004836"/>
    </source>
</evidence>
<evidence type="ECO:0000259" key="1">
    <source>
        <dbReference type="Pfam" id="PF09836"/>
    </source>
</evidence>
<dbReference type="InterPro" id="IPR018640">
    <property type="entry name" value="DUF2063"/>
</dbReference>